<dbReference type="EMBL" id="CP111017">
    <property type="protein sequence ID" value="WAR06956.1"/>
    <property type="molecule type" value="Genomic_DNA"/>
</dbReference>
<name>A0ABY7EIF9_MYAAR</name>
<keyword evidence="15" id="KW-1185">Reference proteome</keyword>
<comment type="catalytic activity">
    <reaction evidence="11">
        <text>N(6)-(2E)-butenoyl-L-lysyl-[protein] + H2O = (2E)-2-butenoate + L-lysyl-[protein]</text>
        <dbReference type="Rhea" id="RHEA:69172"/>
        <dbReference type="Rhea" id="RHEA-COMP:9752"/>
        <dbReference type="Rhea" id="RHEA-COMP:13707"/>
        <dbReference type="ChEBI" id="CHEBI:15377"/>
        <dbReference type="ChEBI" id="CHEBI:29969"/>
        <dbReference type="ChEBI" id="CHEBI:35899"/>
        <dbReference type="ChEBI" id="CHEBI:137954"/>
    </reaction>
    <physiologicalReaction direction="left-to-right" evidence="11">
        <dbReference type="Rhea" id="RHEA:69173"/>
    </physiologicalReaction>
</comment>
<evidence type="ECO:0000256" key="4">
    <source>
        <dbReference type="ARBA" id="ARBA00022491"/>
    </source>
</evidence>
<feature type="non-terminal residue" evidence="14">
    <location>
        <position position="93"/>
    </location>
</feature>
<evidence type="ECO:0000313" key="14">
    <source>
        <dbReference type="EMBL" id="WAR06956.1"/>
    </source>
</evidence>
<keyword evidence="9" id="KW-0539">Nucleus</keyword>
<dbReference type="Pfam" id="PF00850">
    <property type="entry name" value="Hist_deacetyl"/>
    <property type="match status" value="1"/>
</dbReference>
<comment type="subcellular location">
    <subcellularLocation>
        <location evidence="1">Nucleus</location>
    </subcellularLocation>
</comment>
<dbReference type="InterPro" id="IPR023801">
    <property type="entry name" value="His_deacetylse_dom"/>
</dbReference>
<dbReference type="PANTHER" id="PTHR10625:SF14">
    <property type="entry name" value="HISTONE DEACETYLASE 8"/>
    <property type="match status" value="1"/>
</dbReference>
<evidence type="ECO:0000256" key="8">
    <source>
        <dbReference type="ARBA" id="ARBA00023163"/>
    </source>
</evidence>
<protein>
    <recommendedName>
        <fullName evidence="3">histone deacetylase</fullName>
        <ecNumber evidence="3">3.5.1.98</ecNumber>
    </recommendedName>
</protein>
<evidence type="ECO:0000256" key="3">
    <source>
        <dbReference type="ARBA" id="ARBA00012111"/>
    </source>
</evidence>
<evidence type="ECO:0000313" key="15">
    <source>
        <dbReference type="Proteomes" id="UP001164746"/>
    </source>
</evidence>
<comment type="catalytic activity">
    <reaction evidence="10">
        <text>N(6)-acetyl-L-lysyl-[protein] + H2O = L-lysyl-[protein] + acetate</text>
        <dbReference type="Rhea" id="RHEA:58108"/>
        <dbReference type="Rhea" id="RHEA-COMP:9752"/>
        <dbReference type="Rhea" id="RHEA-COMP:10731"/>
        <dbReference type="ChEBI" id="CHEBI:15377"/>
        <dbReference type="ChEBI" id="CHEBI:29969"/>
        <dbReference type="ChEBI" id="CHEBI:30089"/>
        <dbReference type="ChEBI" id="CHEBI:61930"/>
    </reaction>
    <physiologicalReaction direction="left-to-right" evidence="10">
        <dbReference type="Rhea" id="RHEA:58109"/>
    </physiologicalReaction>
</comment>
<evidence type="ECO:0000256" key="10">
    <source>
        <dbReference type="ARBA" id="ARBA00049136"/>
    </source>
</evidence>
<sequence length="93" mass="10115">TGSINDVGFGKGRYHTVNIPLRDGIRDTEFSALVCRILVKVKEQYQPDVVVCQCGADGLAGDPMESFNLTPFALGKCLYTLLSWKLPLLLLGG</sequence>
<dbReference type="Proteomes" id="UP001164746">
    <property type="component" value="Chromosome 6"/>
</dbReference>
<evidence type="ECO:0000256" key="9">
    <source>
        <dbReference type="ARBA" id="ARBA00023242"/>
    </source>
</evidence>
<keyword evidence="8" id="KW-0804">Transcription</keyword>
<dbReference type="PANTHER" id="PTHR10625">
    <property type="entry name" value="HISTONE DEACETYLASE HDAC1-RELATED"/>
    <property type="match status" value="1"/>
</dbReference>
<dbReference type="InterPro" id="IPR023696">
    <property type="entry name" value="Ureohydrolase_dom_sf"/>
</dbReference>
<feature type="non-terminal residue" evidence="14">
    <location>
        <position position="1"/>
    </location>
</feature>
<evidence type="ECO:0000256" key="2">
    <source>
        <dbReference type="ARBA" id="ARBA00006457"/>
    </source>
</evidence>
<feature type="domain" description="Histone deacetylase" evidence="13">
    <location>
        <begin position="1"/>
        <end position="88"/>
    </location>
</feature>
<evidence type="ECO:0000256" key="11">
    <source>
        <dbReference type="ARBA" id="ARBA00049193"/>
    </source>
</evidence>
<evidence type="ECO:0000256" key="6">
    <source>
        <dbReference type="ARBA" id="ARBA00022853"/>
    </source>
</evidence>
<comment type="similarity">
    <text evidence="2">Belongs to the histone deacetylase family. HD type 1 subfamily.</text>
</comment>
<evidence type="ECO:0000256" key="7">
    <source>
        <dbReference type="ARBA" id="ARBA00023015"/>
    </source>
</evidence>
<dbReference type="InterPro" id="IPR037138">
    <property type="entry name" value="His_deacetylse_dom_sf"/>
</dbReference>
<comment type="catalytic activity">
    <reaction evidence="12">
        <text>N(6)-acetyl-L-lysyl-[histone] + H2O = L-lysyl-[histone] + acetate</text>
        <dbReference type="Rhea" id="RHEA:58196"/>
        <dbReference type="Rhea" id="RHEA-COMP:9845"/>
        <dbReference type="Rhea" id="RHEA-COMP:11338"/>
        <dbReference type="ChEBI" id="CHEBI:15377"/>
        <dbReference type="ChEBI" id="CHEBI:29969"/>
        <dbReference type="ChEBI" id="CHEBI:30089"/>
        <dbReference type="ChEBI" id="CHEBI:61930"/>
        <dbReference type="EC" id="3.5.1.98"/>
    </reaction>
    <physiologicalReaction direction="left-to-right" evidence="12">
        <dbReference type="Rhea" id="RHEA:58197"/>
    </physiologicalReaction>
</comment>
<proteinExistence type="inferred from homology"/>
<evidence type="ECO:0000259" key="13">
    <source>
        <dbReference type="Pfam" id="PF00850"/>
    </source>
</evidence>
<organism evidence="14 15">
    <name type="scientific">Mya arenaria</name>
    <name type="common">Soft-shell clam</name>
    <dbReference type="NCBI Taxonomy" id="6604"/>
    <lineage>
        <taxon>Eukaryota</taxon>
        <taxon>Metazoa</taxon>
        <taxon>Spiralia</taxon>
        <taxon>Lophotrochozoa</taxon>
        <taxon>Mollusca</taxon>
        <taxon>Bivalvia</taxon>
        <taxon>Autobranchia</taxon>
        <taxon>Heteroconchia</taxon>
        <taxon>Euheterodonta</taxon>
        <taxon>Imparidentia</taxon>
        <taxon>Neoheterodontei</taxon>
        <taxon>Myida</taxon>
        <taxon>Myoidea</taxon>
        <taxon>Myidae</taxon>
        <taxon>Mya</taxon>
    </lineage>
</organism>
<keyword evidence="4" id="KW-0678">Repressor</keyword>
<reference evidence="14" key="1">
    <citation type="submission" date="2022-11" db="EMBL/GenBank/DDBJ databases">
        <title>Centuries of genome instability and evolution in soft-shell clam transmissible cancer (bioRxiv).</title>
        <authorList>
            <person name="Hart S.F.M."/>
            <person name="Yonemitsu M.A."/>
            <person name="Giersch R.M."/>
            <person name="Beal B.F."/>
            <person name="Arriagada G."/>
            <person name="Davis B.W."/>
            <person name="Ostrander E.A."/>
            <person name="Goff S.P."/>
            <person name="Metzger M.J."/>
        </authorList>
    </citation>
    <scope>NUCLEOTIDE SEQUENCE</scope>
    <source>
        <strain evidence="14">MELC-2E11</strain>
        <tissue evidence="14">Siphon/mantle</tissue>
    </source>
</reference>
<dbReference type="EC" id="3.5.1.98" evidence="3"/>
<evidence type="ECO:0000256" key="1">
    <source>
        <dbReference type="ARBA" id="ARBA00004123"/>
    </source>
</evidence>
<gene>
    <name evidence="14" type="ORF">MAR_016914</name>
</gene>
<keyword evidence="6" id="KW-0156">Chromatin regulator</keyword>
<evidence type="ECO:0000256" key="5">
    <source>
        <dbReference type="ARBA" id="ARBA00022801"/>
    </source>
</evidence>
<dbReference type="SUPFAM" id="SSF52768">
    <property type="entry name" value="Arginase/deacetylase"/>
    <property type="match status" value="1"/>
</dbReference>
<evidence type="ECO:0000256" key="12">
    <source>
        <dbReference type="ARBA" id="ARBA00049416"/>
    </source>
</evidence>
<accession>A0ABY7EIF9</accession>
<keyword evidence="5" id="KW-0378">Hydrolase</keyword>
<keyword evidence="7" id="KW-0805">Transcription regulation</keyword>
<dbReference type="Gene3D" id="3.40.800.20">
    <property type="entry name" value="Histone deacetylase domain"/>
    <property type="match status" value="1"/>
</dbReference>